<feature type="non-terminal residue" evidence="1">
    <location>
        <position position="1"/>
    </location>
</feature>
<dbReference type="Proteomes" id="UP000676336">
    <property type="component" value="Unassembled WGS sequence"/>
</dbReference>
<dbReference type="EMBL" id="CAJOBI010326368">
    <property type="protein sequence ID" value="CAF5192463.1"/>
    <property type="molecule type" value="Genomic_DNA"/>
</dbReference>
<name>A0A8S3I1R4_9BILA</name>
<dbReference type="AlphaFoldDB" id="A0A8S3I1R4"/>
<protein>
    <submittedName>
        <fullName evidence="1">Uncharacterized protein</fullName>
    </submittedName>
</protein>
<reference evidence="1" key="1">
    <citation type="submission" date="2021-02" db="EMBL/GenBank/DDBJ databases">
        <authorList>
            <person name="Nowell W R."/>
        </authorList>
    </citation>
    <scope>NUCLEOTIDE SEQUENCE</scope>
</reference>
<dbReference type="SUPFAM" id="SSF46966">
    <property type="entry name" value="Spectrin repeat"/>
    <property type="match status" value="1"/>
</dbReference>
<evidence type="ECO:0000313" key="1">
    <source>
        <dbReference type="EMBL" id="CAF5192463.1"/>
    </source>
</evidence>
<gene>
    <name evidence="1" type="ORF">SMN809_LOCUS72743</name>
</gene>
<comment type="caution">
    <text evidence="1">The sequence shown here is derived from an EMBL/GenBank/DDBJ whole genome shotgun (WGS) entry which is preliminary data.</text>
</comment>
<accession>A0A8S3I1R4</accession>
<organism evidence="1 2">
    <name type="scientific">Rotaria magnacalcarata</name>
    <dbReference type="NCBI Taxonomy" id="392030"/>
    <lineage>
        <taxon>Eukaryota</taxon>
        <taxon>Metazoa</taxon>
        <taxon>Spiralia</taxon>
        <taxon>Gnathifera</taxon>
        <taxon>Rotifera</taxon>
        <taxon>Eurotatoria</taxon>
        <taxon>Bdelloidea</taxon>
        <taxon>Philodinida</taxon>
        <taxon>Philodinidae</taxon>
        <taxon>Rotaria</taxon>
    </lineage>
</organism>
<proteinExistence type="predicted"/>
<evidence type="ECO:0000313" key="2">
    <source>
        <dbReference type="Proteomes" id="UP000676336"/>
    </source>
</evidence>
<sequence>DFENDLLSQASRIKDIRNLVRQDYNSSSHHELRSLVNQTSDYAQDLFTASKEYSDKLDMADTALSLVSDLTSHVTELETRLASHTPLIDDEQYIHRQLDDLNELDGPLESIEKSIKELLIHSKQLGSDRLIRISEQLAFRWQQINSEIKQRKRSITQCLETRRSFQTLYQQEEHILDTIQQRIETLEPVPNDPNKLRQLGKTVLV</sequence>
<dbReference type="Gene3D" id="1.20.58.60">
    <property type="match status" value="1"/>
</dbReference>